<evidence type="ECO:0000313" key="4">
    <source>
        <dbReference type="Proteomes" id="UP000011087"/>
    </source>
</evidence>
<feature type="transmembrane region" description="Helical" evidence="1">
    <location>
        <begin position="6"/>
        <end position="29"/>
    </location>
</feature>
<organism evidence="2">
    <name type="scientific">Guillardia theta (strain CCMP2712)</name>
    <name type="common">Cryptophyte</name>
    <dbReference type="NCBI Taxonomy" id="905079"/>
    <lineage>
        <taxon>Eukaryota</taxon>
        <taxon>Cryptophyceae</taxon>
        <taxon>Pyrenomonadales</taxon>
        <taxon>Geminigeraceae</taxon>
        <taxon>Guillardia</taxon>
    </lineage>
</organism>
<dbReference type="Proteomes" id="UP000011087">
    <property type="component" value="Unassembled WGS sequence"/>
</dbReference>
<dbReference type="OrthoDB" id="10377495at2759"/>
<dbReference type="EMBL" id="JH993031">
    <property type="protein sequence ID" value="EKX40437.1"/>
    <property type="molecule type" value="Genomic_DNA"/>
</dbReference>
<reference evidence="4" key="2">
    <citation type="submission" date="2012-11" db="EMBL/GenBank/DDBJ databases">
        <authorList>
            <person name="Kuo A."/>
            <person name="Curtis B.A."/>
            <person name="Tanifuji G."/>
            <person name="Burki F."/>
            <person name="Gruber A."/>
            <person name="Irimia M."/>
            <person name="Maruyama S."/>
            <person name="Arias M.C."/>
            <person name="Ball S.G."/>
            <person name="Gile G.H."/>
            <person name="Hirakawa Y."/>
            <person name="Hopkins J.F."/>
            <person name="Rensing S.A."/>
            <person name="Schmutz J."/>
            <person name="Symeonidi A."/>
            <person name="Elias M."/>
            <person name="Eveleigh R.J."/>
            <person name="Herman E.K."/>
            <person name="Klute M.J."/>
            <person name="Nakayama T."/>
            <person name="Obornik M."/>
            <person name="Reyes-Prieto A."/>
            <person name="Armbrust E.V."/>
            <person name="Aves S.J."/>
            <person name="Beiko R.G."/>
            <person name="Coutinho P."/>
            <person name="Dacks J.B."/>
            <person name="Durnford D.G."/>
            <person name="Fast N.M."/>
            <person name="Green B.R."/>
            <person name="Grisdale C."/>
            <person name="Hempe F."/>
            <person name="Henrissat B."/>
            <person name="Hoppner M.P."/>
            <person name="Ishida K.-I."/>
            <person name="Kim E."/>
            <person name="Koreny L."/>
            <person name="Kroth P.G."/>
            <person name="Liu Y."/>
            <person name="Malik S.-B."/>
            <person name="Maier U.G."/>
            <person name="McRose D."/>
            <person name="Mock T."/>
            <person name="Neilson J.A."/>
            <person name="Onodera N.T."/>
            <person name="Poole A.M."/>
            <person name="Pritham E.J."/>
            <person name="Richards T.A."/>
            <person name="Rocap G."/>
            <person name="Roy S.W."/>
            <person name="Sarai C."/>
            <person name="Schaack S."/>
            <person name="Shirato S."/>
            <person name="Slamovits C.H."/>
            <person name="Spencer D.F."/>
            <person name="Suzuki S."/>
            <person name="Worden A.Z."/>
            <person name="Zauner S."/>
            <person name="Barry K."/>
            <person name="Bell C."/>
            <person name="Bharti A.K."/>
            <person name="Crow J.A."/>
            <person name="Grimwood J."/>
            <person name="Kramer R."/>
            <person name="Lindquist E."/>
            <person name="Lucas S."/>
            <person name="Salamov A."/>
            <person name="McFadden G.I."/>
            <person name="Lane C.E."/>
            <person name="Keeling P.J."/>
            <person name="Gray M.W."/>
            <person name="Grigoriev I.V."/>
            <person name="Archibald J.M."/>
        </authorList>
    </citation>
    <scope>NUCLEOTIDE SEQUENCE</scope>
    <source>
        <strain evidence="4">CCMP2712</strain>
    </source>
</reference>
<evidence type="ECO:0000313" key="3">
    <source>
        <dbReference type="EnsemblProtists" id="EKX40437"/>
    </source>
</evidence>
<reference evidence="3" key="3">
    <citation type="submission" date="2016-03" db="UniProtKB">
        <authorList>
            <consortium name="EnsemblProtists"/>
        </authorList>
    </citation>
    <scope>IDENTIFICATION</scope>
</reference>
<evidence type="ECO:0000256" key="1">
    <source>
        <dbReference type="SAM" id="Phobius"/>
    </source>
</evidence>
<reference evidence="2 4" key="1">
    <citation type="journal article" date="2012" name="Nature">
        <title>Algal genomes reveal evolutionary mosaicism and the fate of nucleomorphs.</title>
        <authorList>
            <consortium name="DOE Joint Genome Institute"/>
            <person name="Curtis B.A."/>
            <person name="Tanifuji G."/>
            <person name="Burki F."/>
            <person name="Gruber A."/>
            <person name="Irimia M."/>
            <person name="Maruyama S."/>
            <person name="Arias M.C."/>
            <person name="Ball S.G."/>
            <person name="Gile G.H."/>
            <person name="Hirakawa Y."/>
            <person name="Hopkins J.F."/>
            <person name="Kuo A."/>
            <person name="Rensing S.A."/>
            <person name="Schmutz J."/>
            <person name="Symeonidi A."/>
            <person name="Elias M."/>
            <person name="Eveleigh R.J."/>
            <person name="Herman E.K."/>
            <person name="Klute M.J."/>
            <person name="Nakayama T."/>
            <person name="Obornik M."/>
            <person name="Reyes-Prieto A."/>
            <person name="Armbrust E.V."/>
            <person name="Aves S.J."/>
            <person name="Beiko R.G."/>
            <person name="Coutinho P."/>
            <person name="Dacks J.B."/>
            <person name="Durnford D.G."/>
            <person name="Fast N.M."/>
            <person name="Green B.R."/>
            <person name="Grisdale C.J."/>
            <person name="Hempel F."/>
            <person name="Henrissat B."/>
            <person name="Hoppner M.P."/>
            <person name="Ishida K."/>
            <person name="Kim E."/>
            <person name="Koreny L."/>
            <person name="Kroth P.G."/>
            <person name="Liu Y."/>
            <person name="Malik S.B."/>
            <person name="Maier U.G."/>
            <person name="McRose D."/>
            <person name="Mock T."/>
            <person name="Neilson J.A."/>
            <person name="Onodera N.T."/>
            <person name="Poole A.M."/>
            <person name="Pritham E.J."/>
            <person name="Richards T.A."/>
            <person name="Rocap G."/>
            <person name="Roy S.W."/>
            <person name="Sarai C."/>
            <person name="Schaack S."/>
            <person name="Shirato S."/>
            <person name="Slamovits C.H."/>
            <person name="Spencer D.F."/>
            <person name="Suzuki S."/>
            <person name="Worden A.Z."/>
            <person name="Zauner S."/>
            <person name="Barry K."/>
            <person name="Bell C."/>
            <person name="Bharti A.K."/>
            <person name="Crow J.A."/>
            <person name="Grimwood J."/>
            <person name="Kramer R."/>
            <person name="Lindquist E."/>
            <person name="Lucas S."/>
            <person name="Salamov A."/>
            <person name="McFadden G.I."/>
            <person name="Lane C.E."/>
            <person name="Keeling P.J."/>
            <person name="Gray M.W."/>
            <person name="Grigoriev I.V."/>
            <person name="Archibald J.M."/>
        </authorList>
    </citation>
    <scope>NUCLEOTIDE SEQUENCE</scope>
    <source>
        <strain evidence="2 4">CCMP2712</strain>
    </source>
</reference>
<protein>
    <submittedName>
        <fullName evidence="2 3">Uncharacterized protein</fullName>
    </submittedName>
</protein>
<keyword evidence="4" id="KW-1185">Reference proteome</keyword>
<dbReference type="HOGENOM" id="CLU_1879378_0_0_1"/>
<sequence length="136" mass="16111">MGWLVFLLVYIPLQCTLDLFGFAALYYYYPAAYGAGVLIERMTKAPGLSKEKVQIVRLDWHRFKLCVEQQTKQGRWCGSALYVNLPHIDIPSTGLKHWPWKQYDFLRHLLRWVYKDKIVGVQTCDAREFWHLLRCT</sequence>
<keyword evidence="1" id="KW-0812">Transmembrane</keyword>
<keyword evidence="1" id="KW-1133">Transmembrane helix</keyword>
<accession>L1IWG5</accession>
<dbReference type="EnsemblProtists" id="EKX40437">
    <property type="protein sequence ID" value="EKX40437"/>
    <property type="gene ID" value="GUITHDRAFT_142753"/>
</dbReference>
<name>L1IWG5_GUITC</name>
<dbReference type="AlphaFoldDB" id="L1IWG5"/>
<dbReference type="PaxDb" id="55529-EKX40437"/>
<evidence type="ECO:0000313" key="2">
    <source>
        <dbReference type="EMBL" id="EKX40437.1"/>
    </source>
</evidence>
<keyword evidence="1" id="KW-0472">Membrane</keyword>
<proteinExistence type="predicted"/>
<gene>
    <name evidence="2" type="ORF">GUITHDRAFT_142753</name>
</gene>
<dbReference type="KEGG" id="gtt:GUITHDRAFT_142753"/>
<dbReference type="RefSeq" id="XP_005827417.1">
    <property type="nucleotide sequence ID" value="XM_005827360.1"/>
</dbReference>
<dbReference type="GeneID" id="19047002"/>